<proteinExistence type="predicted"/>
<gene>
    <name evidence="2" type="ORF">Q9L58_004921</name>
</gene>
<reference evidence="2 3" key="1">
    <citation type="submission" date="2024-02" db="EMBL/GenBank/DDBJ databases">
        <title>Discinaceae phylogenomics.</title>
        <authorList>
            <person name="Dirks A.C."/>
            <person name="James T.Y."/>
        </authorList>
    </citation>
    <scope>NUCLEOTIDE SEQUENCE [LARGE SCALE GENOMIC DNA]</scope>
    <source>
        <strain evidence="2 3">ACD0624</strain>
    </source>
</reference>
<accession>A0ABR3GK58</accession>
<dbReference type="EMBL" id="JBBBZM010000056">
    <property type="protein sequence ID" value="KAL0636132.1"/>
    <property type="molecule type" value="Genomic_DNA"/>
</dbReference>
<organism evidence="2 3">
    <name type="scientific">Discina gigas</name>
    <dbReference type="NCBI Taxonomy" id="1032678"/>
    <lineage>
        <taxon>Eukaryota</taxon>
        <taxon>Fungi</taxon>
        <taxon>Dikarya</taxon>
        <taxon>Ascomycota</taxon>
        <taxon>Pezizomycotina</taxon>
        <taxon>Pezizomycetes</taxon>
        <taxon>Pezizales</taxon>
        <taxon>Discinaceae</taxon>
        <taxon>Discina</taxon>
    </lineage>
</organism>
<sequence>MAILTTEEKTLLTVKKAGVISFPGITVESARAVSELLQRDKTENNGFMHSKGFINHVNHALLASYDFGATPAHLNSVYERGKKDQRPRPGVDQKTLTDLSDESTWDKYLGDNSHYSDFLGFFEAEMNKIGFQEMINKRLFAGTDAADGLLVRAFAPLYHPMIEIGYGIEFGLPGLIPVALAQAAGSTSWPEVLFLKSEAEARAAKESGPGKSLRALLDEIHNDEKVRGTAYEAETFLNSKLTASSLAGIISYVKQVRVPVDQINEKMVESINISALIMGSAVRRDKQIKLDFFLLHCFTTSIFLAQFVAQDWITPENKARFLEWKIRFDLFWYASAGSPPLLVDEIENYIPKIPLGGNPWLDIIERGLRCQDDGHTLKAIRALVSGERVMERYRDISERIDRPIVGDMWLKIAAMCIDAAENAENALGIWIRGAGYDELWESVGPRETRPGPNV</sequence>
<dbReference type="Proteomes" id="UP001447188">
    <property type="component" value="Unassembled WGS sequence"/>
</dbReference>
<evidence type="ECO:0000256" key="1">
    <source>
        <dbReference type="ARBA" id="ARBA00023002"/>
    </source>
</evidence>
<dbReference type="PANTHER" id="PTHR35870">
    <property type="entry name" value="PROTEIN, PUTATIVE (AFU_ORTHOLOGUE AFUA_5G03330)-RELATED"/>
    <property type="match status" value="1"/>
</dbReference>
<comment type="caution">
    <text evidence="2">The sequence shown here is derived from an EMBL/GenBank/DDBJ whole genome shotgun (WGS) entry which is preliminary data.</text>
</comment>
<keyword evidence="3" id="KW-1185">Reference proteome</keyword>
<name>A0ABR3GK58_9PEZI</name>
<evidence type="ECO:0000313" key="3">
    <source>
        <dbReference type="Proteomes" id="UP001447188"/>
    </source>
</evidence>
<dbReference type="PANTHER" id="PTHR35870:SF1">
    <property type="entry name" value="PROTEIN, PUTATIVE (AFU_ORTHOLOGUE AFUA_5G03330)-RELATED"/>
    <property type="match status" value="1"/>
</dbReference>
<evidence type="ECO:0000313" key="2">
    <source>
        <dbReference type="EMBL" id="KAL0636132.1"/>
    </source>
</evidence>
<dbReference type="InterPro" id="IPR025337">
    <property type="entry name" value="Questin_oxidase-like"/>
</dbReference>
<protein>
    <recommendedName>
        <fullName evidence="4">Oxidoreductase AflY</fullName>
    </recommendedName>
</protein>
<keyword evidence="1" id="KW-0560">Oxidoreductase</keyword>
<dbReference type="Pfam" id="PF14027">
    <property type="entry name" value="Questin_oxidase"/>
    <property type="match status" value="1"/>
</dbReference>
<evidence type="ECO:0008006" key="4">
    <source>
        <dbReference type="Google" id="ProtNLM"/>
    </source>
</evidence>